<dbReference type="SUPFAM" id="SSF103473">
    <property type="entry name" value="MFS general substrate transporter"/>
    <property type="match status" value="1"/>
</dbReference>
<feature type="transmembrane region" description="Helical" evidence="4">
    <location>
        <begin position="56"/>
        <end position="83"/>
    </location>
</feature>
<feature type="transmembrane region" description="Helical" evidence="4">
    <location>
        <begin position="95"/>
        <end position="115"/>
    </location>
</feature>
<dbReference type="RefSeq" id="WP_228723468.1">
    <property type="nucleotide sequence ID" value="NZ_AP023189.1"/>
</dbReference>
<evidence type="ECO:0000256" key="1">
    <source>
        <dbReference type="ARBA" id="ARBA00022692"/>
    </source>
</evidence>
<feature type="transmembrane region" description="Helical" evidence="4">
    <location>
        <begin position="182"/>
        <end position="202"/>
    </location>
</feature>
<feature type="transmembrane region" description="Helical" evidence="4">
    <location>
        <begin position="347"/>
        <end position="370"/>
    </location>
</feature>
<feature type="transmembrane region" description="Helical" evidence="4">
    <location>
        <begin position="264"/>
        <end position="290"/>
    </location>
</feature>
<dbReference type="GO" id="GO:0022857">
    <property type="term" value="F:transmembrane transporter activity"/>
    <property type="evidence" value="ECO:0007669"/>
    <property type="project" value="InterPro"/>
</dbReference>
<keyword evidence="2 4" id="KW-1133">Transmembrane helix</keyword>
<reference evidence="5 6" key="1">
    <citation type="submission" date="2020-05" db="EMBL/GenBank/DDBJ databases">
        <title>Characterization of novel class B3 metallo-beta-lactamase from novel Pseudomonas species.</title>
        <authorList>
            <person name="Yamada K."/>
            <person name="Aoki K."/>
            <person name="Ishii Y."/>
        </authorList>
    </citation>
    <scope>NUCLEOTIDE SEQUENCE [LARGE SCALE GENOMIC DNA]</scope>
    <source>
        <strain evidence="5 6">TUM18999</strain>
    </source>
</reference>
<sequence>MLLCLLAHAVDAPCATDCQLFDQDPADAPDFRSTFARHGTALAIRGATMSQRPSAFLFNFLLLAAFSGATIGMAKIVTTLYALELGANSMQIGVIAAMESLGMIFVTLPAGFVIARFGARRVYFLASLGPMQLNLLIPVFASWLWLAVARLLIGLCIPFRIVSMNSAFLRQLRHIGHAKAGWYRGALTLGMGLIGPLLGNALSGTGSFTLGFVVIGLCFGAMAAYSLGFWEEDAGDEAVAGVLGSGLLDEVRTMLGNPAISESCLIEAVSASTGSLYGTFILLLAMQVAGLTQGQAVSLVMIQGLASVLALFGLGRLVQLGGRAFAYGSSLLAAVAALALLGLAHDYWLLALGAVLLSIAAAQVHLVNMAQLASHAMDKSKISGLFNLATMLGGFGGAMLGGLISHLAGLGNLFLCWIPLVLATALACWLRARRRNSAPAPSLLNEA</sequence>
<keyword evidence="3 4" id="KW-0472">Membrane</keyword>
<dbReference type="KEGG" id="ptw:TUM18999_40210"/>
<proteinExistence type="predicted"/>
<dbReference type="AlphaFoldDB" id="A0A6J4E899"/>
<feature type="transmembrane region" description="Helical" evidence="4">
    <location>
        <begin position="410"/>
        <end position="430"/>
    </location>
</feature>
<dbReference type="Proteomes" id="UP000509383">
    <property type="component" value="Chromosome"/>
</dbReference>
<feature type="transmembrane region" description="Helical" evidence="4">
    <location>
        <begin position="135"/>
        <end position="161"/>
    </location>
</feature>
<dbReference type="Gene3D" id="1.20.1250.20">
    <property type="entry name" value="MFS general substrate transporter like domains"/>
    <property type="match status" value="2"/>
</dbReference>
<evidence type="ECO:0000313" key="5">
    <source>
        <dbReference type="EMBL" id="BCG25830.1"/>
    </source>
</evidence>
<evidence type="ECO:0000313" key="6">
    <source>
        <dbReference type="Proteomes" id="UP000509383"/>
    </source>
</evidence>
<accession>A0A6J4E899</accession>
<dbReference type="PANTHER" id="PTHR23526">
    <property type="entry name" value="INTEGRAL MEMBRANE TRANSPORT PROTEIN-RELATED"/>
    <property type="match status" value="1"/>
</dbReference>
<evidence type="ECO:0008006" key="7">
    <source>
        <dbReference type="Google" id="ProtNLM"/>
    </source>
</evidence>
<gene>
    <name evidence="5" type="ORF">TUM18999_40210</name>
</gene>
<feature type="transmembrane region" description="Helical" evidence="4">
    <location>
        <begin position="296"/>
        <end position="317"/>
    </location>
</feature>
<evidence type="ECO:0000256" key="4">
    <source>
        <dbReference type="SAM" id="Phobius"/>
    </source>
</evidence>
<feature type="transmembrane region" description="Helical" evidence="4">
    <location>
        <begin position="324"/>
        <end position="341"/>
    </location>
</feature>
<feature type="transmembrane region" description="Helical" evidence="4">
    <location>
        <begin position="382"/>
        <end position="404"/>
    </location>
</feature>
<keyword evidence="1 4" id="KW-0812">Transmembrane</keyword>
<dbReference type="InterPro" id="IPR036259">
    <property type="entry name" value="MFS_trans_sf"/>
</dbReference>
<name>A0A6J4E899_9PSED</name>
<dbReference type="InterPro" id="IPR052528">
    <property type="entry name" value="Sugar_transport-like"/>
</dbReference>
<protein>
    <recommendedName>
        <fullName evidence="7">MFS transporter</fullName>
    </recommendedName>
</protein>
<dbReference type="Pfam" id="PF07690">
    <property type="entry name" value="MFS_1"/>
    <property type="match status" value="1"/>
</dbReference>
<dbReference type="InterPro" id="IPR011701">
    <property type="entry name" value="MFS"/>
</dbReference>
<organism evidence="5 6">
    <name type="scientific">Pseudomonas tohonis</name>
    <dbReference type="NCBI Taxonomy" id="2725477"/>
    <lineage>
        <taxon>Bacteria</taxon>
        <taxon>Pseudomonadati</taxon>
        <taxon>Pseudomonadota</taxon>
        <taxon>Gammaproteobacteria</taxon>
        <taxon>Pseudomonadales</taxon>
        <taxon>Pseudomonadaceae</taxon>
        <taxon>Pseudomonas</taxon>
    </lineage>
</organism>
<evidence type="ECO:0000256" key="2">
    <source>
        <dbReference type="ARBA" id="ARBA00022989"/>
    </source>
</evidence>
<dbReference type="EMBL" id="AP023189">
    <property type="protein sequence ID" value="BCG25830.1"/>
    <property type="molecule type" value="Genomic_DNA"/>
</dbReference>
<feature type="transmembrane region" description="Helical" evidence="4">
    <location>
        <begin position="208"/>
        <end position="227"/>
    </location>
</feature>
<evidence type="ECO:0000256" key="3">
    <source>
        <dbReference type="ARBA" id="ARBA00023136"/>
    </source>
</evidence>
<dbReference type="PANTHER" id="PTHR23526:SF4">
    <property type="entry name" value="INTEGRAL MEMBRANE TRANSPORT PROTEIN"/>
    <property type="match status" value="1"/>
</dbReference>